<gene>
    <name evidence="3" type="ORF">GCM10023321_47830</name>
</gene>
<dbReference type="PANTHER" id="PTHR46268">
    <property type="entry name" value="STRESS RESPONSE PROTEIN NHAX"/>
    <property type="match status" value="1"/>
</dbReference>
<evidence type="ECO:0000313" key="4">
    <source>
        <dbReference type="Proteomes" id="UP001428817"/>
    </source>
</evidence>
<protein>
    <recommendedName>
        <fullName evidence="2">UspA domain-containing protein</fullName>
    </recommendedName>
</protein>
<dbReference type="EMBL" id="BAABJP010000026">
    <property type="protein sequence ID" value="GAA5162356.1"/>
    <property type="molecule type" value="Genomic_DNA"/>
</dbReference>
<dbReference type="InterPro" id="IPR006015">
    <property type="entry name" value="Universal_stress_UspA"/>
</dbReference>
<feature type="domain" description="UspA" evidence="2">
    <location>
        <begin position="144"/>
        <end position="282"/>
    </location>
</feature>
<proteinExistence type="inferred from homology"/>
<dbReference type="RefSeq" id="WP_185065912.1">
    <property type="nucleotide sequence ID" value="NZ_BAABJP010000026.1"/>
</dbReference>
<dbReference type="Gene3D" id="3.40.50.620">
    <property type="entry name" value="HUPs"/>
    <property type="match status" value="2"/>
</dbReference>
<dbReference type="PANTHER" id="PTHR46268:SF6">
    <property type="entry name" value="UNIVERSAL STRESS PROTEIN UP12"/>
    <property type="match status" value="1"/>
</dbReference>
<dbReference type="InterPro" id="IPR014729">
    <property type="entry name" value="Rossmann-like_a/b/a_fold"/>
</dbReference>
<organism evidence="3 4">
    <name type="scientific">Pseudonocardia eucalypti</name>
    <dbReference type="NCBI Taxonomy" id="648755"/>
    <lineage>
        <taxon>Bacteria</taxon>
        <taxon>Bacillati</taxon>
        <taxon>Actinomycetota</taxon>
        <taxon>Actinomycetes</taxon>
        <taxon>Pseudonocardiales</taxon>
        <taxon>Pseudonocardiaceae</taxon>
        <taxon>Pseudonocardia</taxon>
    </lineage>
</organism>
<comment type="caution">
    <text evidence="3">The sequence shown here is derived from an EMBL/GenBank/DDBJ whole genome shotgun (WGS) entry which is preliminary data.</text>
</comment>
<evidence type="ECO:0000313" key="3">
    <source>
        <dbReference type="EMBL" id="GAA5162356.1"/>
    </source>
</evidence>
<comment type="similarity">
    <text evidence="1">Belongs to the universal stress protein A family.</text>
</comment>
<dbReference type="InterPro" id="IPR006016">
    <property type="entry name" value="UspA"/>
</dbReference>
<evidence type="ECO:0000259" key="2">
    <source>
        <dbReference type="Pfam" id="PF00582"/>
    </source>
</evidence>
<evidence type="ECO:0000256" key="1">
    <source>
        <dbReference type="ARBA" id="ARBA00008791"/>
    </source>
</evidence>
<feature type="domain" description="UspA" evidence="2">
    <location>
        <begin position="8"/>
        <end position="131"/>
    </location>
</feature>
<accession>A0ABP9QI52</accession>
<dbReference type="Pfam" id="PF00582">
    <property type="entry name" value="Usp"/>
    <property type="match status" value="2"/>
</dbReference>
<dbReference type="SUPFAM" id="SSF52402">
    <property type="entry name" value="Adenine nucleotide alpha hydrolases-like"/>
    <property type="match status" value="2"/>
</dbReference>
<keyword evidence="4" id="KW-1185">Reference proteome</keyword>
<reference evidence="4" key="1">
    <citation type="journal article" date="2019" name="Int. J. Syst. Evol. Microbiol.">
        <title>The Global Catalogue of Microorganisms (GCM) 10K type strain sequencing project: providing services to taxonomists for standard genome sequencing and annotation.</title>
        <authorList>
            <consortium name="The Broad Institute Genomics Platform"/>
            <consortium name="The Broad Institute Genome Sequencing Center for Infectious Disease"/>
            <person name="Wu L."/>
            <person name="Ma J."/>
        </authorList>
    </citation>
    <scope>NUCLEOTIDE SEQUENCE [LARGE SCALE GENOMIC DNA]</scope>
    <source>
        <strain evidence="4">JCM 18303</strain>
    </source>
</reference>
<dbReference type="PRINTS" id="PR01438">
    <property type="entry name" value="UNVRSLSTRESS"/>
</dbReference>
<dbReference type="Proteomes" id="UP001428817">
    <property type="component" value="Unassembled WGS sequence"/>
</dbReference>
<sequence length="302" mass="31513">MTTRIDARPIVVGVDDTASAHDAALWAADLASAWRAPLCLTHVVNGAGTVSTPELPSWLRELASAAERTGADPVATEVRYGATIDQLHVRSADARMLVLGSYGARGWGGVLAGENAVPLLQRCPCPLVVVRGQTPGVPPRREGPVVVGVDESATGDRALAFAAELAGHSEHRRLLAVHTYSELVRDIGGHAHRLPEDASELARRGHALLTSRLEPLARRHPELTVDSQVVSGTPLRALLAHGHDAWLVVVGQRRAGAPGGPHWGSTSQGLIEFAPCPVAVVPPGATAILEPAKEPTGAGATS</sequence>
<name>A0ABP9QI52_9PSEU</name>